<accession>X0L088</accession>
<dbReference type="EMBL" id="JH658061">
    <property type="protein sequence ID" value="EXM14477.1"/>
    <property type="molecule type" value="Genomic_DNA"/>
</dbReference>
<evidence type="ECO:0000256" key="1">
    <source>
        <dbReference type="SAM" id="MobiDB-lite"/>
    </source>
</evidence>
<evidence type="ECO:0008006" key="3">
    <source>
        <dbReference type="Google" id="ProtNLM"/>
    </source>
</evidence>
<feature type="compositionally biased region" description="Basic and acidic residues" evidence="1">
    <location>
        <begin position="160"/>
        <end position="177"/>
    </location>
</feature>
<evidence type="ECO:0000313" key="2">
    <source>
        <dbReference type="EMBL" id="EXM14477.1"/>
    </source>
</evidence>
<proteinExistence type="predicted"/>
<organism evidence="2">
    <name type="scientific">Fusarium oxysporum f. sp. vasinfectum 25433</name>
    <dbReference type="NCBI Taxonomy" id="1089449"/>
    <lineage>
        <taxon>Eukaryota</taxon>
        <taxon>Fungi</taxon>
        <taxon>Dikarya</taxon>
        <taxon>Ascomycota</taxon>
        <taxon>Pezizomycotina</taxon>
        <taxon>Sordariomycetes</taxon>
        <taxon>Hypocreomycetidae</taxon>
        <taxon>Hypocreales</taxon>
        <taxon>Nectriaceae</taxon>
        <taxon>Fusarium</taxon>
        <taxon>Fusarium oxysporum species complex</taxon>
    </lineage>
</organism>
<dbReference type="GO" id="GO:0042149">
    <property type="term" value="P:cellular response to glucose starvation"/>
    <property type="evidence" value="ECO:0007669"/>
    <property type="project" value="TreeGrafter"/>
</dbReference>
<protein>
    <recommendedName>
        <fullName evidence="3">Nitrogen regulatory protein areA GATA-like domain-containing protein</fullName>
    </recommendedName>
</protein>
<dbReference type="HOGENOM" id="CLU_1090047_0_0_1"/>
<gene>
    <name evidence="2" type="ORF">FOTG_17131</name>
</gene>
<name>X0L088_FUSOX</name>
<dbReference type="Proteomes" id="UP000030701">
    <property type="component" value="Unassembled WGS sequence"/>
</dbReference>
<reference evidence="2" key="2">
    <citation type="submission" date="2012-05" db="EMBL/GenBank/DDBJ databases">
        <title>The Genome Annotation of Fusarium oxysporum Cotton.</title>
        <authorList>
            <consortium name="The Broad Institute Genomics Platform"/>
            <person name="Ma L.-J."/>
            <person name="Corby-Kistler H."/>
            <person name="Broz K."/>
            <person name="Gale L.R."/>
            <person name="Jonkers W."/>
            <person name="O'Donnell K."/>
            <person name="Ploetz R."/>
            <person name="Steinberg C."/>
            <person name="Schwartz D.C."/>
            <person name="VanEtten H."/>
            <person name="Zhou S."/>
            <person name="Young S.K."/>
            <person name="Zeng Q."/>
            <person name="Gargeya S."/>
            <person name="Fitzgerald M."/>
            <person name="Abouelleil A."/>
            <person name="Alvarado L."/>
            <person name="Chapman S.B."/>
            <person name="Gainer-Dewar J."/>
            <person name="Goldberg J."/>
            <person name="Griggs A."/>
            <person name="Gujja S."/>
            <person name="Hansen M."/>
            <person name="Howarth C."/>
            <person name="Imamovic A."/>
            <person name="Ireland A."/>
            <person name="Larimer J."/>
            <person name="McCowan C."/>
            <person name="Murphy C."/>
            <person name="Pearson M."/>
            <person name="Poon T.W."/>
            <person name="Priest M."/>
            <person name="Roberts A."/>
            <person name="Saif S."/>
            <person name="Shea T."/>
            <person name="Sykes S."/>
            <person name="Wortman J."/>
            <person name="Nusbaum C."/>
            <person name="Birren B."/>
        </authorList>
    </citation>
    <scope>NUCLEOTIDE SEQUENCE</scope>
    <source>
        <strain evidence="2">25433</strain>
    </source>
</reference>
<dbReference type="PANTHER" id="PTHR28051">
    <property type="entry name" value="PROTEIN MTL1-RELATED"/>
    <property type="match status" value="1"/>
</dbReference>
<dbReference type="PANTHER" id="PTHR28051:SF1">
    <property type="entry name" value="PROTEIN MTL1-RELATED"/>
    <property type="match status" value="1"/>
</dbReference>
<dbReference type="InterPro" id="IPR052292">
    <property type="entry name" value="Glucose_repression_reg"/>
</dbReference>
<dbReference type="GO" id="GO:0007039">
    <property type="term" value="P:protein catabolic process in the vacuole"/>
    <property type="evidence" value="ECO:0007669"/>
    <property type="project" value="TreeGrafter"/>
</dbReference>
<feature type="region of interest" description="Disordered" evidence="1">
    <location>
        <begin position="150"/>
        <end position="182"/>
    </location>
</feature>
<dbReference type="OrthoDB" id="5563539at2759"/>
<dbReference type="GO" id="GO:0005773">
    <property type="term" value="C:vacuole"/>
    <property type="evidence" value="ECO:0007669"/>
    <property type="project" value="GOC"/>
</dbReference>
<reference evidence="2" key="1">
    <citation type="submission" date="2011-11" db="EMBL/GenBank/DDBJ databases">
        <title>The Genome Sequence of Fusarium oxysporum Cotton.</title>
        <authorList>
            <consortium name="The Broad Institute Genome Sequencing Platform"/>
            <person name="Ma L.-J."/>
            <person name="Gale L.R."/>
            <person name="Schwartz D.C."/>
            <person name="Zhou S."/>
            <person name="Corby-Kistler H."/>
            <person name="Young S.K."/>
            <person name="Zeng Q."/>
            <person name="Gargeya S."/>
            <person name="Fitzgerald M."/>
            <person name="Haas B."/>
            <person name="Abouelleil A."/>
            <person name="Alvarado L."/>
            <person name="Arachchi H.M."/>
            <person name="Berlin A."/>
            <person name="Brown A."/>
            <person name="Chapman S.B."/>
            <person name="Chen Z."/>
            <person name="Dunbar C."/>
            <person name="Freedman E."/>
            <person name="Gearin G."/>
            <person name="Goldberg J."/>
            <person name="Griggs A."/>
            <person name="Gujja S."/>
            <person name="Heiman D."/>
            <person name="Howarth C."/>
            <person name="Larson L."/>
            <person name="Lui A."/>
            <person name="MacDonald P.J.P."/>
            <person name="Montmayeur A."/>
            <person name="Murphy C."/>
            <person name="Neiman D."/>
            <person name="Pearson M."/>
            <person name="Priest M."/>
            <person name="Roberts A."/>
            <person name="Saif S."/>
            <person name="Shea T."/>
            <person name="Shenoy N."/>
            <person name="Sisk P."/>
            <person name="Stolte C."/>
            <person name="Sykes S."/>
            <person name="Wortman J."/>
            <person name="Nusbaum C."/>
            <person name="Birren B."/>
        </authorList>
    </citation>
    <scope>NUCLEOTIDE SEQUENCE [LARGE SCALE GENOMIC DNA]</scope>
    <source>
        <strain evidence="2">25433</strain>
    </source>
</reference>
<sequence>MHLTIIAATVQINELDKAARTDPHLSPRLSSRTSSASRKWRLATILPSKPTIFSATWLINGTSILTQALLPPTIHANSADLSFVFTPATNFSGALDYGIALGLTNSPEDYAMFSSFAQEKLYVHPEIDSDDGPETPLSSRSMDSYTISSADHASTGVSDDPSRSGIPDHGEHTKDDMAASNKPSHQVDYLSHNWRDEDIWSSWRYILRYDVERPNSIRLKNAVWRTRVKAKINMKTISPETLDWLVFLEFDVMFE</sequence>
<dbReference type="AlphaFoldDB" id="X0L088"/>